<dbReference type="AlphaFoldDB" id="L7C935"/>
<protein>
    <submittedName>
        <fullName evidence="1">Uncharacterized protein</fullName>
    </submittedName>
</protein>
<name>L7C935_RHOBT</name>
<organism evidence="1 2">
    <name type="scientific">Rhodopirellula baltica SWK14</name>
    <dbReference type="NCBI Taxonomy" id="993516"/>
    <lineage>
        <taxon>Bacteria</taxon>
        <taxon>Pseudomonadati</taxon>
        <taxon>Planctomycetota</taxon>
        <taxon>Planctomycetia</taxon>
        <taxon>Pirellulales</taxon>
        <taxon>Pirellulaceae</taxon>
        <taxon>Rhodopirellula</taxon>
    </lineage>
</organism>
<comment type="caution">
    <text evidence="1">The sequence shown here is derived from an EMBL/GenBank/DDBJ whole genome shotgun (WGS) entry which is preliminary data.</text>
</comment>
<evidence type="ECO:0000313" key="2">
    <source>
        <dbReference type="Proteomes" id="UP000010959"/>
    </source>
</evidence>
<gene>
    <name evidence="1" type="ORF">RBSWK_06472</name>
</gene>
<sequence length="43" mass="4943">MSFRHQTTKRNVTCCWFRLDPTGMMSDVPVGDLHNLSVMPVAY</sequence>
<reference evidence="1 2" key="1">
    <citation type="journal article" date="2013" name="Mar. Genomics">
        <title>Expression of sulfatases in Rhodopirellula baltica and the diversity of sulfatases in the genus Rhodopirellula.</title>
        <authorList>
            <person name="Wegner C.E."/>
            <person name="Richter-Heitmann T."/>
            <person name="Klindworth A."/>
            <person name="Klockow C."/>
            <person name="Richter M."/>
            <person name="Achstetter T."/>
            <person name="Glockner F.O."/>
            <person name="Harder J."/>
        </authorList>
    </citation>
    <scope>NUCLEOTIDE SEQUENCE [LARGE SCALE GENOMIC DNA]</scope>
    <source>
        <strain evidence="1 2">SWK14</strain>
    </source>
</reference>
<dbReference type="Proteomes" id="UP000010959">
    <property type="component" value="Unassembled WGS sequence"/>
</dbReference>
<evidence type="ECO:0000313" key="1">
    <source>
        <dbReference type="EMBL" id="ELP29616.1"/>
    </source>
</evidence>
<dbReference type="EMBL" id="AMWG01000186">
    <property type="protein sequence ID" value="ELP29616.1"/>
    <property type="molecule type" value="Genomic_DNA"/>
</dbReference>
<accession>L7C935</accession>
<proteinExistence type="predicted"/>